<dbReference type="SUPFAM" id="SSF82784">
    <property type="entry name" value="OsmC-like"/>
    <property type="match status" value="1"/>
</dbReference>
<dbReference type="InterPro" id="IPR036102">
    <property type="entry name" value="OsmC/Ohrsf"/>
</dbReference>
<keyword evidence="2" id="KW-1185">Reference proteome</keyword>
<name>A0ABV2BVQ3_9GAMM</name>
<dbReference type="InterPro" id="IPR052924">
    <property type="entry name" value="OsmC/Ohr_hydroprdx_reductase"/>
</dbReference>
<comment type="caution">
    <text evidence="1">The sequence shown here is derived from an EMBL/GenBank/DDBJ whole genome shotgun (WGS) entry which is preliminary data.</text>
</comment>
<dbReference type="RefSeq" id="WP_353896579.1">
    <property type="nucleotide sequence ID" value="NZ_JBEVCJ010000015.1"/>
</dbReference>
<keyword evidence="1" id="KW-0575">Peroxidase</keyword>
<dbReference type="Gene3D" id="3.30.300.20">
    <property type="match status" value="1"/>
</dbReference>
<evidence type="ECO:0000313" key="1">
    <source>
        <dbReference type="EMBL" id="MET1255995.1"/>
    </source>
</evidence>
<evidence type="ECO:0000313" key="2">
    <source>
        <dbReference type="Proteomes" id="UP001548189"/>
    </source>
</evidence>
<protein>
    <submittedName>
        <fullName evidence="1">OsmC family protein</fullName>
        <ecNumber evidence="1">1.11.1.-</ecNumber>
    </submittedName>
</protein>
<dbReference type="PANTHER" id="PTHR35368:SF1">
    <property type="entry name" value="HYDROPEROXIDE REDUCTASE"/>
    <property type="match status" value="1"/>
</dbReference>
<keyword evidence="1" id="KW-0560">Oxidoreductase</keyword>
<sequence length="181" mass="19910">MRNNISVSALSEFVNEVKNSPEEGIASYGVELDWQSGTRSKVRTLPMEIGPHKVSRDFSWTIDEPRQLLGTNHAPNPQEYLLSGMGACILVGFTVGASVMEIQLESLKVSVKGKLDLAGFLNAREGAPIPFEKIEYEIEVVGDGTPEQFEQLRQKAVNYSPNAMTIKNNVEIRGSLKIGES</sequence>
<dbReference type="EMBL" id="JBEVCJ010000015">
    <property type="protein sequence ID" value="MET1255995.1"/>
    <property type="molecule type" value="Genomic_DNA"/>
</dbReference>
<dbReference type="InterPro" id="IPR003718">
    <property type="entry name" value="OsmC/Ohr_fam"/>
</dbReference>
<dbReference type="InterPro" id="IPR015946">
    <property type="entry name" value="KH_dom-like_a/b"/>
</dbReference>
<reference evidence="1 2" key="1">
    <citation type="submission" date="2024-06" db="EMBL/GenBank/DDBJ databases">
        <authorList>
            <person name="Li F."/>
        </authorList>
    </citation>
    <scope>NUCLEOTIDE SEQUENCE [LARGE SCALE GENOMIC DNA]</scope>
    <source>
        <strain evidence="1 2">GXAS 311</strain>
    </source>
</reference>
<dbReference type="GO" id="GO:0004601">
    <property type="term" value="F:peroxidase activity"/>
    <property type="evidence" value="ECO:0007669"/>
    <property type="project" value="UniProtKB-KW"/>
</dbReference>
<dbReference type="PANTHER" id="PTHR35368">
    <property type="entry name" value="HYDROPEROXIDE REDUCTASE"/>
    <property type="match status" value="1"/>
</dbReference>
<dbReference type="Pfam" id="PF02566">
    <property type="entry name" value="OsmC"/>
    <property type="match status" value="1"/>
</dbReference>
<dbReference type="EC" id="1.11.1.-" evidence="1"/>
<gene>
    <name evidence="1" type="ORF">ABVT43_12725</name>
</gene>
<proteinExistence type="predicted"/>
<accession>A0ABV2BVQ3</accession>
<organism evidence="1 2">
    <name type="scientific">Aliikangiella maris</name>
    <dbReference type="NCBI Taxonomy" id="3162458"/>
    <lineage>
        <taxon>Bacteria</taxon>
        <taxon>Pseudomonadati</taxon>
        <taxon>Pseudomonadota</taxon>
        <taxon>Gammaproteobacteria</taxon>
        <taxon>Oceanospirillales</taxon>
        <taxon>Pleioneaceae</taxon>
        <taxon>Aliikangiella</taxon>
    </lineage>
</organism>
<dbReference type="Proteomes" id="UP001548189">
    <property type="component" value="Unassembled WGS sequence"/>
</dbReference>